<accession>A0A2G1WG08</accession>
<dbReference type="RefSeq" id="WP_099256311.1">
    <property type="nucleotide sequence ID" value="NZ_NHOA01000138.1"/>
</dbReference>
<reference evidence="1 2" key="1">
    <citation type="journal article" date="2014" name="Front. Microbiol.">
        <title>Population and genomic analysis of the genus Halorubrum.</title>
        <authorList>
            <person name="Fullmer M.S."/>
            <person name="Soucy S.M."/>
            <person name="Swithers K.S."/>
            <person name="Makkay A.M."/>
            <person name="Wheeler R."/>
            <person name="Ventosa A."/>
            <person name="Gogarten J.P."/>
            <person name="Papke R.T."/>
        </authorList>
    </citation>
    <scope>NUCLEOTIDE SEQUENCE [LARGE SCALE GENOMIC DNA]</scope>
    <source>
        <strain evidence="1 2">C49</strain>
    </source>
</reference>
<evidence type="ECO:0000313" key="2">
    <source>
        <dbReference type="Proteomes" id="UP000222824"/>
    </source>
</evidence>
<evidence type="ECO:0000313" key="1">
    <source>
        <dbReference type="EMBL" id="PHQ37890.1"/>
    </source>
</evidence>
<sequence>MTPSQYSRRTALAGLSTAVLGSLAGCSALPGFGDENDTSPRSWLYDPTTHTAEKITGFLRFDFPAGLAELDDHLHPDALADRTTPLEEVTIDDESIEWAITYGDVLFRTPYLRACGGSFDAKTARAETATTLDSNINDSTRLAAAGPFDCLQYDDSQYGLVRDGELACLGEVEDEDTVRNIVQERSESSPGLAAVGDVMDLIDAVGLDTSASVDFQVDDAGKVTGNGYGYTADGETTTVRFVRLYSDQPLSRLKELEQLIDALTDVKVEEKGNIDLLEATVDTNRLAFDGSLFDLLEAPYK</sequence>
<dbReference type="Proteomes" id="UP000222824">
    <property type="component" value="Unassembled WGS sequence"/>
</dbReference>
<keyword evidence="2" id="KW-1185">Reference proteome</keyword>
<dbReference type="OrthoDB" id="350622at2157"/>
<organism evidence="1 2">
    <name type="scientific">Halorubrum persicum</name>
    <dbReference type="NCBI Taxonomy" id="1383844"/>
    <lineage>
        <taxon>Archaea</taxon>
        <taxon>Methanobacteriati</taxon>
        <taxon>Methanobacteriota</taxon>
        <taxon>Stenosarchaea group</taxon>
        <taxon>Halobacteria</taxon>
        <taxon>Halobacteriales</taxon>
        <taxon>Haloferacaceae</taxon>
        <taxon>Halorubrum</taxon>
    </lineage>
</organism>
<gene>
    <name evidence="1" type="ORF">DJ69_14670</name>
</gene>
<comment type="caution">
    <text evidence="1">The sequence shown here is derived from an EMBL/GenBank/DDBJ whole genome shotgun (WGS) entry which is preliminary data.</text>
</comment>
<dbReference type="EMBL" id="NHOA01000138">
    <property type="protein sequence ID" value="PHQ37890.1"/>
    <property type="molecule type" value="Genomic_DNA"/>
</dbReference>
<dbReference type="AlphaFoldDB" id="A0A2G1WG08"/>
<proteinExistence type="predicted"/>
<protein>
    <submittedName>
        <fullName evidence="1">Uncharacterized protein</fullName>
    </submittedName>
</protein>
<name>A0A2G1WG08_9EURY</name>